<organism evidence="1 2">
    <name type="scientific">Musa acuminata subsp. malaccensis</name>
    <name type="common">Wild banana</name>
    <name type="synonym">Musa malaccensis</name>
    <dbReference type="NCBI Taxonomy" id="214687"/>
    <lineage>
        <taxon>Eukaryota</taxon>
        <taxon>Viridiplantae</taxon>
        <taxon>Streptophyta</taxon>
        <taxon>Embryophyta</taxon>
        <taxon>Tracheophyta</taxon>
        <taxon>Spermatophyta</taxon>
        <taxon>Magnoliopsida</taxon>
        <taxon>Liliopsida</taxon>
        <taxon>Zingiberales</taxon>
        <taxon>Musaceae</taxon>
        <taxon>Musa</taxon>
    </lineage>
</organism>
<dbReference type="EnsemblPlants" id="Ma03_t24690.1">
    <property type="protein sequence ID" value="Ma03_p24690.1"/>
    <property type="gene ID" value="Ma03_g24690"/>
</dbReference>
<keyword evidence="2" id="KW-1185">Reference proteome</keyword>
<dbReference type="Gramene" id="Ma03_t24690.1">
    <property type="protein sequence ID" value="Ma03_p24690.1"/>
    <property type="gene ID" value="Ma03_g24690"/>
</dbReference>
<reference evidence="1" key="1">
    <citation type="submission" date="2021-05" db="UniProtKB">
        <authorList>
            <consortium name="EnsemblPlants"/>
        </authorList>
    </citation>
    <scope>IDENTIFICATION</scope>
    <source>
        <strain evidence="1">subsp. malaccensis</strain>
    </source>
</reference>
<accession>A0A804IFW1</accession>
<dbReference type="InParanoid" id="A0A804IFW1"/>
<name>A0A804IFW1_MUSAM</name>
<evidence type="ECO:0000313" key="2">
    <source>
        <dbReference type="Proteomes" id="UP000012960"/>
    </source>
</evidence>
<sequence length="110" mass="12169">MVGGVLRRLKKPGLRFLILEGCASSVEEEHGTRTRVSDILEISILSSILLFSVSVPPPVSSEKSTKTRSELHILCTHLAFSSPVPLILPRQEFEQSLDLAGNRRFGSLER</sequence>
<dbReference type="AlphaFoldDB" id="A0A804IFW1"/>
<proteinExistence type="predicted"/>
<dbReference type="Proteomes" id="UP000012960">
    <property type="component" value="Unplaced"/>
</dbReference>
<evidence type="ECO:0000313" key="1">
    <source>
        <dbReference type="EnsemblPlants" id="Ma03_p24690.1"/>
    </source>
</evidence>
<protein>
    <submittedName>
        <fullName evidence="1">Uncharacterized protein</fullName>
    </submittedName>
</protein>